<feature type="chain" id="PRO_5042997408" description="Secreted protein" evidence="1">
    <location>
        <begin position="17"/>
        <end position="68"/>
    </location>
</feature>
<dbReference type="EMBL" id="JAYMYR010000011">
    <property type="protein sequence ID" value="KAK7333040.1"/>
    <property type="molecule type" value="Genomic_DNA"/>
</dbReference>
<proteinExistence type="predicted"/>
<evidence type="ECO:0000313" key="2">
    <source>
        <dbReference type="EMBL" id="KAK7333040.1"/>
    </source>
</evidence>
<sequence>MYVLMLFSCLFHSMNAFFWHQVKGDFTACFHVTSEKAVSKKDHKKFLSSFCIVRSHEVNPIWIVMIPS</sequence>
<gene>
    <name evidence="2" type="ORF">VNO80_29800</name>
</gene>
<keyword evidence="1" id="KW-0732">Signal</keyword>
<comment type="caution">
    <text evidence="2">The sequence shown here is derived from an EMBL/GenBank/DDBJ whole genome shotgun (WGS) entry which is preliminary data.</text>
</comment>
<evidence type="ECO:0008006" key="4">
    <source>
        <dbReference type="Google" id="ProtNLM"/>
    </source>
</evidence>
<organism evidence="2 3">
    <name type="scientific">Phaseolus coccineus</name>
    <name type="common">Scarlet runner bean</name>
    <name type="synonym">Phaseolus multiflorus</name>
    <dbReference type="NCBI Taxonomy" id="3886"/>
    <lineage>
        <taxon>Eukaryota</taxon>
        <taxon>Viridiplantae</taxon>
        <taxon>Streptophyta</taxon>
        <taxon>Embryophyta</taxon>
        <taxon>Tracheophyta</taxon>
        <taxon>Spermatophyta</taxon>
        <taxon>Magnoliopsida</taxon>
        <taxon>eudicotyledons</taxon>
        <taxon>Gunneridae</taxon>
        <taxon>Pentapetalae</taxon>
        <taxon>rosids</taxon>
        <taxon>fabids</taxon>
        <taxon>Fabales</taxon>
        <taxon>Fabaceae</taxon>
        <taxon>Papilionoideae</taxon>
        <taxon>50 kb inversion clade</taxon>
        <taxon>NPAAA clade</taxon>
        <taxon>indigoferoid/millettioid clade</taxon>
        <taxon>Phaseoleae</taxon>
        <taxon>Phaseolus</taxon>
    </lineage>
</organism>
<dbReference type="Proteomes" id="UP001374584">
    <property type="component" value="Unassembled WGS sequence"/>
</dbReference>
<protein>
    <recommendedName>
        <fullName evidence="4">Secreted protein</fullName>
    </recommendedName>
</protein>
<reference evidence="2 3" key="1">
    <citation type="submission" date="2024-01" db="EMBL/GenBank/DDBJ databases">
        <title>The genomes of 5 underutilized Papilionoideae crops provide insights into root nodulation and disease resistanc.</title>
        <authorList>
            <person name="Jiang F."/>
        </authorList>
    </citation>
    <scope>NUCLEOTIDE SEQUENCE [LARGE SCALE GENOMIC DNA]</scope>
    <source>
        <strain evidence="2">JINMINGXINNONG_FW02</strain>
        <tissue evidence="2">Leaves</tissue>
    </source>
</reference>
<feature type="signal peptide" evidence="1">
    <location>
        <begin position="1"/>
        <end position="16"/>
    </location>
</feature>
<evidence type="ECO:0000313" key="3">
    <source>
        <dbReference type="Proteomes" id="UP001374584"/>
    </source>
</evidence>
<name>A0AAN9LBL7_PHACN</name>
<evidence type="ECO:0000256" key="1">
    <source>
        <dbReference type="SAM" id="SignalP"/>
    </source>
</evidence>
<dbReference type="AlphaFoldDB" id="A0AAN9LBL7"/>
<keyword evidence="3" id="KW-1185">Reference proteome</keyword>
<accession>A0AAN9LBL7</accession>